<evidence type="ECO:0000256" key="10">
    <source>
        <dbReference type="ARBA" id="ARBA00023033"/>
    </source>
</evidence>
<sequence>MDNQNSWLAKLGVRHPIFAAPMAGGPSTPELVATVSRAGGLGFLGAGYWSADQTRDAIRRVRKLTEAPFGVNVFIPETPARDDPQRSVSTMKAWLRNWADEPGLAAEIDALQPEFPSRASFEAQMEVILEERVPVISFTFGCPDPQVIARWKEGGASIIGTATTPEEAVQLEQAGCDAIVAQGYEAGGHRGTFLPMDETRLIGTMALVPQVVDRVRVPVVAAGGIMDGRGILAALALGASAVQMGTRFLVAEESGTHPAYKHAILSWRDRGTRLTRSFSGRFARGIRNAFMDALDHAVDAKEIEIPPYPLQNTLTQPIRRQAQQQNDAERMSLWAGQGYPLARPMPALAVVQELLEELERVKRSLSL</sequence>
<dbReference type="FunFam" id="3.20.20.70:FF:000154">
    <property type="entry name" value="Probable nitronate monooxygenase"/>
    <property type="match status" value="1"/>
</dbReference>
<evidence type="ECO:0000256" key="8">
    <source>
        <dbReference type="ARBA" id="ARBA00022741"/>
    </source>
</evidence>
<dbReference type="CDD" id="cd04730">
    <property type="entry name" value="NPD_like"/>
    <property type="match status" value="1"/>
</dbReference>
<evidence type="ECO:0000256" key="11">
    <source>
        <dbReference type="ARBA" id="ARBA00031155"/>
    </source>
</evidence>
<dbReference type="InterPro" id="IPR004136">
    <property type="entry name" value="NMO"/>
</dbReference>
<comment type="function">
    <text evidence="2">Nitronate monooxygenase that uses molecular oxygen to catalyze the oxidative denitrification of alkyl nitronates. Acts on propionate 3-nitronate (P3N), the presumed physiological substrate. Probably functions in the detoxification of P3N, a metabolic poison produced by plants and fungi as a defense mechanism.</text>
</comment>
<protein>
    <recommendedName>
        <fullName evidence="4">Probable nitronate monooxygenase</fullName>
    </recommendedName>
    <alternativeName>
        <fullName evidence="11">Propionate 3-nitronate monooxygenase</fullName>
    </alternativeName>
</protein>
<accession>A0A1N7LVA0</accession>
<keyword evidence="10" id="KW-0503">Monooxygenase</keyword>
<dbReference type="EMBL" id="FTOO01000004">
    <property type="protein sequence ID" value="SIS77778.1"/>
    <property type="molecule type" value="Genomic_DNA"/>
</dbReference>
<evidence type="ECO:0000256" key="4">
    <source>
        <dbReference type="ARBA" id="ARBA00013457"/>
    </source>
</evidence>
<comment type="cofactor">
    <cofactor evidence="1">
        <name>FMN</name>
        <dbReference type="ChEBI" id="CHEBI:58210"/>
    </cofactor>
</comment>
<evidence type="ECO:0000256" key="12">
    <source>
        <dbReference type="ARBA" id="ARBA00049401"/>
    </source>
</evidence>
<evidence type="ECO:0000256" key="2">
    <source>
        <dbReference type="ARBA" id="ARBA00003535"/>
    </source>
</evidence>
<evidence type="ECO:0000256" key="3">
    <source>
        <dbReference type="ARBA" id="ARBA00009881"/>
    </source>
</evidence>
<reference evidence="14" key="1">
    <citation type="submission" date="2017-01" db="EMBL/GenBank/DDBJ databases">
        <authorList>
            <person name="Varghese N."/>
            <person name="Submissions S."/>
        </authorList>
    </citation>
    <scope>NUCLEOTIDE SEQUENCE [LARGE SCALE GENOMIC DNA]</scope>
    <source>
        <strain evidence="14">DSM 16176</strain>
    </source>
</reference>
<dbReference type="Pfam" id="PF03060">
    <property type="entry name" value="NMO"/>
    <property type="match status" value="1"/>
</dbReference>
<evidence type="ECO:0000256" key="6">
    <source>
        <dbReference type="ARBA" id="ARBA00022630"/>
    </source>
</evidence>
<evidence type="ECO:0000313" key="14">
    <source>
        <dbReference type="Proteomes" id="UP000186156"/>
    </source>
</evidence>
<dbReference type="STRING" id="252246.SAMN05421799_1049"/>
<evidence type="ECO:0000256" key="1">
    <source>
        <dbReference type="ARBA" id="ARBA00001917"/>
    </source>
</evidence>
<evidence type="ECO:0000313" key="13">
    <source>
        <dbReference type="EMBL" id="SIS77778.1"/>
    </source>
</evidence>
<dbReference type="InterPro" id="IPR013785">
    <property type="entry name" value="Aldolase_TIM"/>
</dbReference>
<dbReference type="Proteomes" id="UP000186156">
    <property type="component" value="Unassembled WGS sequence"/>
</dbReference>
<keyword evidence="8" id="KW-0547">Nucleotide-binding</keyword>
<dbReference type="PANTHER" id="PTHR42747">
    <property type="entry name" value="NITRONATE MONOOXYGENASE-RELATED"/>
    <property type="match status" value="1"/>
</dbReference>
<keyword evidence="14" id="KW-1185">Reference proteome</keyword>
<keyword evidence="5" id="KW-0216">Detoxification</keyword>
<organism evidence="13 14">
    <name type="scientific">Alicyclobacillus vulcanalis</name>
    <dbReference type="NCBI Taxonomy" id="252246"/>
    <lineage>
        <taxon>Bacteria</taxon>
        <taxon>Bacillati</taxon>
        <taxon>Bacillota</taxon>
        <taxon>Bacilli</taxon>
        <taxon>Bacillales</taxon>
        <taxon>Alicyclobacillaceae</taxon>
        <taxon>Alicyclobacillus</taxon>
    </lineage>
</organism>
<comment type="catalytic activity">
    <reaction evidence="12">
        <text>3 propionate 3-nitronate + 3 O2 + H2O = 3 3-oxopropanoate + 2 nitrate + nitrite + H2O2 + 3 H(+)</text>
        <dbReference type="Rhea" id="RHEA:57332"/>
        <dbReference type="ChEBI" id="CHEBI:15377"/>
        <dbReference type="ChEBI" id="CHEBI:15378"/>
        <dbReference type="ChEBI" id="CHEBI:15379"/>
        <dbReference type="ChEBI" id="CHEBI:16240"/>
        <dbReference type="ChEBI" id="CHEBI:16301"/>
        <dbReference type="ChEBI" id="CHEBI:17632"/>
        <dbReference type="ChEBI" id="CHEBI:33190"/>
        <dbReference type="ChEBI" id="CHEBI:136067"/>
    </reaction>
</comment>
<dbReference type="Gene3D" id="3.20.20.70">
    <property type="entry name" value="Aldolase class I"/>
    <property type="match status" value="1"/>
</dbReference>
<gene>
    <name evidence="13" type="ORF">SAMN05421799_1049</name>
</gene>
<dbReference type="GO" id="GO:0018580">
    <property type="term" value="F:nitronate monooxygenase activity"/>
    <property type="evidence" value="ECO:0007669"/>
    <property type="project" value="InterPro"/>
</dbReference>
<keyword evidence="9" id="KW-0560">Oxidoreductase</keyword>
<evidence type="ECO:0000256" key="5">
    <source>
        <dbReference type="ARBA" id="ARBA00022575"/>
    </source>
</evidence>
<dbReference type="AlphaFoldDB" id="A0A1N7LVA0"/>
<dbReference type="RefSeq" id="WP_076346027.1">
    <property type="nucleotide sequence ID" value="NZ_FTOO01000004.1"/>
</dbReference>
<dbReference type="PANTHER" id="PTHR42747:SF3">
    <property type="entry name" value="NITRONATE MONOOXYGENASE-RELATED"/>
    <property type="match status" value="1"/>
</dbReference>
<comment type="similarity">
    <text evidence="3">Belongs to the nitronate monooxygenase family. NMO class I subfamily.</text>
</comment>
<evidence type="ECO:0000256" key="7">
    <source>
        <dbReference type="ARBA" id="ARBA00022643"/>
    </source>
</evidence>
<keyword evidence="6" id="KW-0285">Flavoprotein</keyword>
<evidence type="ECO:0000256" key="9">
    <source>
        <dbReference type="ARBA" id="ARBA00023002"/>
    </source>
</evidence>
<proteinExistence type="inferred from homology"/>
<name>A0A1N7LVA0_9BACL</name>
<dbReference type="SUPFAM" id="SSF51412">
    <property type="entry name" value="Inosine monophosphate dehydrogenase (IMPDH)"/>
    <property type="match status" value="1"/>
</dbReference>
<keyword evidence="7" id="KW-0288">FMN</keyword>
<dbReference type="OrthoDB" id="9778912at2"/>
<dbReference type="GO" id="GO:0009636">
    <property type="term" value="P:response to toxic substance"/>
    <property type="evidence" value="ECO:0007669"/>
    <property type="project" value="UniProtKB-KW"/>
</dbReference>
<dbReference type="GO" id="GO:0000166">
    <property type="term" value="F:nucleotide binding"/>
    <property type="evidence" value="ECO:0007669"/>
    <property type="project" value="UniProtKB-KW"/>
</dbReference>